<dbReference type="RefSeq" id="WP_124873413.1">
    <property type="nucleotide sequence ID" value="NZ_CP034184.1"/>
</dbReference>
<evidence type="ECO:0000313" key="3">
    <source>
        <dbReference type="EMBL" id="AZI44095.1"/>
    </source>
</evidence>
<gene>
    <name evidence="3" type="ORF">EHF33_14370</name>
</gene>
<name>A0A3G8YGN0_9DEIO</name>
<feature type="domain" description="Spore coat protein U/FanG" evidence="2">
    <location>
        <begin position="37"/>
        <end position="161"/>
    </location>
</feature>
<dbReference type="KEGG" id="dph:EHF33_14370"/>
<feature type="signal peptide" evidence="1">
    <location>
        <begin position="1"/>
        <end position="29"/>
    </location>
</feature>
<reference evidence="3 4" key="1">
    <citation type="submission" date="2018-11" db="EMBL/GenBank/DDBJ databases">
        <title>Deinococcus shelandsis sp. nov., isolated from South Shetland Islands soil of Antarctica.</title>
        <authorList>
            <person name="Tian J."/>
        </authorList>
    </citation>
    <scope>NUCLEOTIDE SEQUENCE [LARGE SCALE GENOMIC DNA]</scope>
    <source>
        <strain evidence="3 4">S14-83T</strain>
    </source>
</reference>
<evidence type="ECO:0000256" key="1">
    <source>
        <dbReference type="SAM" id="SignalP"/>
    </source>
</evidence>
<keyword evidence="4" id="KW-1185">Reference proteome</keyword>
<dbReference type="Pfam" id="PF05229">
    <property type="entry name" value="SCPU"/>
    <property type="match status" value="1"/>
</dbReference>
<feature type="chain" id="PRO_5018212196" description="Spore coat protein U/FanG domain-containing protein" evidence="1">
    <location>
        <begin position="30"/>
        <end position="166"/>
    </location>
</feature>
<accession>A0A3G8YGN0</accession>
<dbReference type="InterPro" id="IPR007893">
    <property type="entry name" value="Spore_coat_U/FanG"/>
</dbReference>
<evidence type="ECO:0000313" key="4">
    <source>
        <dbReference type="Proteomes" id="UP000276417"/>
    </source>
</evidence>
<dbReference type="Proteomes" id="UP000276417">
    <property type="component" value="Chromosome 2"/>
</dbReference>
<sequence>MSALSRLISPGALRRCLLLSLLFGGAAQAQEAQSPPYTCTVVLPAGLDFGPYRFSQGVTLASGLVVTCSAAAVGAGPLHVSLSSNLYVGGQLPALTLGSERLSYMLAIGPGKLPFGPTGFPLTFDFSRSRSPAPLSVPLLGQIPAGQWKPAGTYQGNLEVTLNFLP</sequence>
<dbReference type="EMBL" id="CP034184">
    <property type="protein sequence ID" value="AZI44095.1"/>
    <property type="molecule type" value="Genomic_DNA"/>
</dbReference>
<organism evidence="3 4">
    <name type="scientific">Deinococcus psychrotolerans</name>
    <dbReference type="NCBI Taxonomy" id="2489213"/>
    <lineage>
        <taxon>Bacteria</taxon>
        <taxon>Thermotogati</taxon>
        <taxon>Deinococcota</taxon>
        <taxon>Deinococci</taxon>
        <taxon>Deinococcales</taxon>
        <taxon>Deinococcaceae</taxon>
        <taxon>Deinococcus</taxon>
    </lineage>
</organism>
<protein>
    <recommendedName>
        <fullName evidence="2">Spore coat protein U/FanG domain-containing protein</fullName>
    </recommendedName>
</protein>
<proteinExistence type="predicted"/>
<keyword evidence="1" id="KW-0732">Signal</keyword>
<evidence type="ECO:0000259" key="2">
    <source>
        <dbReference type="Pfam" id="PF05229"/>
    </source>
</evidence>
<dbReference type="AlphaFoldDB" id="A0A3G8YGN0"/>